<evidence type="ECO:0000313" key="2">
    <source>
        <dbReference type="Proteomes" id="UP000438429"/>
    </source>
</evidence>
<organism evidence="1 2">
    <name type="scientific">Scophthalmus maximus</name>
    <name type="common">Turbot</name>
    <name type="synonym">Psetta maxima</name>
    <dbReference type="NCBI Taxonomy" id="52904"/>
    <lineage>
        <taxon>Eukaryota</taxon>
        <taxon>Metazoa</taxon>
        <taxon>Chordata</taxon>
        <taxon>Craniata</taxon>
        <taxon>Vertebrata</taxon>
        <taxon>Euteleostomi</taxon>
        <taxon>Actinopterygii</taxon>
        <taxon>Neopterygii</taxon>
        <taxon>Teleostei</taxon>
        <taxon>Neoteleostei</taxon>
        <taxon>Acanthomorphata</taxon>
        <taxon>Carangaria</taxon>
        <taxon>Pleuronectiformes</taxon>
        <taxon>Pleuronectoidei</taxon>
        <taxon>Scophthalmidae</taxon>
        <taxon>Scophthalmus</taxon>
    </lineage>
</organism>
<dbReference type="EMBL" id="VEVO01000002">
    <property type="protein sequence ID" value="KAF0045691.1"/>
    <property type="molecule type" value="Genomic_DNA"/>
</dbReference>
<evidence type="ECO:0000313" key="1">
    <source>
        <dbReference type="EMBL" id="KAF0045691.1"/>
    </source>
</evidence>
<accession>A0A6A4TSK4</accession>
<dbReference type="Proteomes" id="UP000438429">
    <property type="component" value="Unassembled WGS sequence"/>
</dbReference>
<reference evidence="1 2" key="1">
    <citation type="submission" date="2019-06" db="EMBL/GenBank/DDBJ databases">
        <title>Draft genomes of female and male turbot (Scophthalmus maximus).</title>
        <authorList>
            <person name="Xu H."/>
            <person name="Xu X.-W."/>
            <person name="Shao C."/>
            <person name="Chen S."/>
        </authorList>
    </citation>
    <scope>NUCLEOTIDE SEQUENCE [LARGE SCALE GENOMIC DNA]</scope>
    <source>
        <strain evidence="1">Ysfricsl-2016a</strain>
        <tissue evidence="1">Blood</tissue>
    </source>
</reference>
<comment type="caution">
    <text evidence="1">The sequence shown here is derived from an EMBL/GenBank/DDBJ whole genome shotgun (WGS) entry which is preliminary data.</text>
</comment>
<name>A0A6A4TSK4_SCOMX</name>
<gene>
    <name evidence="1" type="ORF">F2P81_002220</name>
</gene>
<protein>
    <submittedName>
        <fullName evidence="1">Uncharacterized protein</fullName>
    </submittedName>
</protein>
<sequence length="89" mass="9996">MPFRLVVVFEIEMQLAVRGVSSGLAVSSRDDFTAQLPALAKPPKEQRLKLMRYQFDMVGNMKNACAAEEAVHRSRRTSEEIGAILCNNR</sequence>
<dbReference type="AlphaFoldDB" id="A0A6A4TSK4"/>
<proteinExistence type="predicted"/>